<dbReference type="RefSeq" id="WP_173736144.1">
    <property type="nucleotide sequence ID" value="NZ_JAAITS010000026.1"/>
</dbReference>
<dbReference type="EMBL" id="JAAITS010000026">
    <property type="protein sequence ID" value="NSG85803.1"/>
    <property type="molecule type" value="Genomic_DNA"/>
</dbReference>
<protein>
    <recommendedName>
        <fullName evidence="3">DUF4132 domain-containing protein</fullName>
    </recommendedName>
</protein>
<proteinExistence type="predicted"/>
<keyword evidence="2" id="KW-1185">Reference proteome</keyword>
<reference evidence="1 2" key="1">
    <citation type="journal article" date="2020" name="Cell Host Microbe">
        <title>Functional and Genomic Variation between Human-Derived Isolates of Lachnospiraceae Reveals Inter- and Intra-Species Diversity.</title>
        <authorList>
            <person name="Sorbara M.T."/>
            <person name="Littmann E.R."/>
            <person name="Fontana E."/>
            <person name="Moody T.U."/>
            <person name="Kohout C.E."/>
            <person name="Gjonbalaj M."/>
            <person name="Eaton V."/>
            <person name="Seok R."/>
            <person name="Leiner I.M."/>
            <person name="Pamer E.G."/>
        </authorList>
    </citation>
    <scope>NUCLEOTIDE SEQUENCE [LARGE SCALE GENOMIC DNA]</scope>
    <source>
        <strain evidence="1 2">MSK.17.74</strain>
    </source>
</reference>
<comment type="caution">
    <text evidence="1">The sequence shown here is derived from an EMBL/GenBank/DDBJ whole genome shotgun (WGS) entry which is preliminary data.</text>
</comment>
<gene>
    <name evidence="1" type="ORF">G5B17_10215</name>
</gene>
<name>A0ABX2H6R5_9FIRM</name>
<evidence type="ECO:0000313" key="1">
    <source>
        <dbReference type="EMBL" id="NSG85803.1"/>
    </source>
</evidence>
<accession>A0ABX2H6R5</accession>
<dbReference type="Proteomes" id="UP001644719">
    <property type="component" value="Unassembled WGS sequence"/>
</dbReference>
<evidence type="ECO:0008006" key="3">
    <source>
        <dbReference type="Google" id="ProtNLM"/>
    </source>
</evidence>
<evidence type="ECO:0000313" key="2">
    <source>
        <dbReference type="Proteomes" id="UP001644719"/>
    </source>
</evidence>
<organism evidence="1 2">
    <name type="scientific">Blautia faecis</name>
    <dbReference type="NCBI Taxonomy" id="871665"/>
    <lineage>
        <taxon>Bacteria</taxon>
        <taxon>Bacillati</taxon>
        <taxon>Bacillota</taxon>
        <taxon>Clostridia</taxon>
        <taxon>Lachnospirales</taxon>
        <taxon>Lachnospiraceae</taxon>
        <taxon>Blautia</taxon>
    </lineage>
</organism>
<sequence length="735" mass="85259">MVETVIKHLTEFKQMTEAAIPFRLLNEQGEINCARAAEKIIKNQVADIIPSLREETLLYLMENPEAIDCLGKLKKEEDSLNMERFQKILSNVENDKLSDIGYGQMKKIYFDPMIPDEAAYHYMKYYGKLDLSLEEKEQLVNSLTMCIGELDFDRAGEKGRMLLFQPVFSSDLLLGLLEKPKTIESLEDPELLKLVNTLAGYKAGIEPLNQNQFDQLREKPGEILEKMQVVTGYIPKDLLSYGLQLWLWNGALYADLCKLERIFMDGMGASEVFKSRVSYVNTLYQNPLSGIDLSGLSYKKSELLLYAITQKKKNFLRLIQKEKMLFDDLPDNSLLLEESVYREYLNLNTVNKKNLKESADLILPRRQFHDLKKRMYTFEELKLLCRAEKTVICLYGQLTCMRIDDQICVLRELLKRKCMPRTFQDGQLGILAKALSIKPLSRWIREDFGNIRGLSYETAVWLLVYQEQLKGMEKEITMEEQVFYLLKNLELIKECGSFWELKEKLIMRDISWGVLKEKLTFSEDFVKTNATRIGEFIFAGGAEVIATYLKQQPSKKEEIRRLVVAELLGKFEKLKYPAGDLSREIDFAVSKEVELEWEKDLTYICGDLTLQEETRLLPIMQIGEIPTYSCISYRTGSNSHCLLSCFDSNKKFLFIQKNGQVVFRAMLRLTKGSYADDMHRKKIQFADLSNLDETKDEEGEELVLFLERYYEKNLSCLNLIFPQSSEIFPSINLEN</sequence>